<comment type="caution">
    <text evidence="3">The sequence shown here is derived from an EMBL/GenBank/DDBJ whole genome shotgun (WGS) entry which is preliminary data.</text>
</comment>
<protein>
    <submittedName>
        <fullName evidence="3">Uncharacterized protein</fullName>
    </submittedName>
</protein>
<dbReference type="OMA" id="RWRISET"/>
<dbReference type="AlphaFoldDB" id="K0TPL6"/>
<reference evidence="3 4" key="1">
    <citation type="journal article" date="2012" name="Genome Biol.">
        <title>Genome and low-iron response of an oceanic diatom adapted to chronic iron limitation.</title>
        <authorList>
            <person name="Lommer M."/>
            <person name="Specht M."/>
            <person name="Roy A.S."/>
            <person name="Kraemer L."/>
            <person name="Andreson R."/>
            <person name="Gutowska M.A."/>
            <person name="Wolf J."/>
            <person name="Bergner S.V."/>
            <person name="Schilhabel M.B."/>
            <person name="Klostermeier U.C."/>
            <person name="Beiko R.G."/>
            <person name="Rosenstiel P."/>
            <person name="Hippler M."/>
            <person name="Laroche J."/>
        </authorList>
    </citation>
    <scope>NUCLEOTIDE SEQUENCE [LARGE SCALE GENOMIC DNA]</scope>
    <source>
        <strain evidence="3 4">CCMP1005</strain>
    </source>
</reference>
<feature type="compositionally biased region" description="Basic and acidic residues" evidence="2">
    <location>
        <begin position="432"/>
        <end position="444"/>
    </location>
</feature>
<evidence type="ECO:0000313" key="4">
    <source>
        <dbReference type="Proteomes" id="UP000266841"/>
    </source>
</evidence>
<evidence type="ECO:0000256" key="2">
    <source>
        <dbReference type="SAM" id="MobiDB-lite"/>
    </source>
</evidence>
<evidence type="ECO:0000256" key="1">
    <source>
        <dbReference type="SAM" id="Coils"/>
    </source>
</evidence>
<feature type="compositionally biased region" description="Low complexity" evidence="2">
    <location>
        <begin position="452"/>
        <end position="463"/>
    </location>
</feature>
<proteinExistence type="predicted"/>
<gene>
    <name evidence="3" type="ORF">THAOC_00076</name>
</gene>
<keyword evidence="1" id="KW-0175">Coiled coil</keyword>
<evidence type="ECO:0000313" key="3">
    <source>
        <dbReference type="EMBL" id="EJK78051.1"/>
    </source>
</evidence>
<feature type="coiled-coil region" evidence="1">
    <location>
        <begin position="320"/>
        <end position="347"/>
    </location>
</feature>
<sequence length="469" mass="53317">MNDSYDSTLTSGEHGRPRVLDIVETSSIDPIARSKDGVNSTTLVSSDDDLGLVVGEDGFCHSNSVFDSDLSETASESSQEQAEAVFRKRHDVDKVEEIEHIVELEQTLMLELTRQQSSFMEDIDLRSANLDKEKQQVEQEDRIRELEAQKARLAEDLQRRTSELRAVQSEKDSLQQQVEQHQADKITIEQQLDEMAEEVDSVLRSLEEAENVAETQAEQILSLQEQLETQQLETSSRNHDDSETPNVSRLEQAEETVRLQADKILSYEERLELMGKEKDAVTLILENSEKSRTKQITMLKDQVELLQSRLGDYANSDVQMSVLEKKLESQSHNIATLENKMRHQRESLEQQLGTAMLQLKQSQSTNLSQTKQIEALGVELDKRKRDVHVQLTESASKSRRISKLEDQNEELLAAISELLHRSLPQVGVDPSELNRKERRWRISETESEDSDSSVASSQLLSADFSAWGK</sequence>
<dbReference type="EMBL" id="AGNL01000084">
    <property type="protein sequence ID" value="EJK78051.1"/>
    <property type="molecule type" value="Genomic_DNA"/>
</dbReference>
<feature type="region of interest" description="Disordered" evidence="2">
    <location>
        <begin position="425"/>
        <end position="469"/>
    </location>
</feature>
<feature type="region of interest" description="Disordered" evidence="2">
    <location>
        <begin position="228"/>
        <end position="248"/>
    </location>
</feature>
<keyword evidence="4" id="KW-1185">Reference proteome</keyword>
<organism evidence="3 4">
    <name type="scientific">Thalassiosira oceanica</name>
    <name type="common">Marine diatom</name>
    <dbReference type="NCBI Taxonomy" id="159749"/>
    <lineage>
        <taxon>Eukaryota</taxon>
        <taxon>Sar</taxon>
        <taxon>Stramenopiles</taxon>
        <taxon>Ochrophyta</taxon>
        <taxon>Bacillariophyta</taxon>
        <taxon>Coscinodiscophyceae</taxon>
        <taxon>Thalassiosirophycidae</taxon>
        <taxon>Thalassiosirales</taxon>
        <taxon>Thalassiosiraceae</taxon>
        <taxon>Thalassiosira</taxon>
    </lineage>
</organism>
<name>K0TPL6_THAOC</name>
<accession>K0TPL6</accession>
<feature type="coiled-coil region" evidence="1">
    <location>
        <begin position="394"/>
        <end position="421"/>
    </location>
</feature>
<dbReference type="Proteomes" id="UP000266841">
    <property type="component" value="Unassembled WGS sequence"/>
</dbReference>